<accession>A0ABR6ER76</accession>
<sequence length="113" mass="12659">MDMQSELFQIEAEMPWEDLGDGIKRQVFGYNDQIMLVKAKFEVGAIGTLHEHHHTQVTYVDSGIFEMTIGTEKKTLVKGDGFYVPPHTIHGCVCIAAGTLIDSFSPAREDFLK</sequence>
<evidence type="ECO:0000313" key="2">
    <source>
        <dbReference type="EMBL" id="MBB2147753.1"/>
    </source>
</evidence>
<organism evidence="2 3">
    <name type="scientific">Pedobacter gandavensis</name>
    <dbReference type="NCBI Taxonomy" id="2679963"/>
    <lineage>
        <taxon>Bacteria</taxon>
        <taxon>Pseudomonadati</taxon>
        <taxon>Bacteroidota</taxon>
        <taxon>Sphingobacteriia</taxon>
        <taxon>Sphingobacteriales</taxon>
        <taxon>Sphingobacteriaceae</taxon>
        <taxon>Pedobacter</taxon>
    </lineage>
</organism>
<dbReference type="EMBL" id="WNXC01000001">
    <property type="protein sequence ID" value="MBB2147753.1"/>
    <property type="molecule type" value="Genomic_DNA"/>
</dbReference>
<dbReference type="Proteomes" id="UP000636110">
    <property type="component" value="Unassembled WGS sequence"/>
</dbReference>
<comment type="caution">
    <text evidence="2">The sequence shown here is derived from an EMBL/GenBank/DDBJ whole genome shotgun (WGS) entry which is preliminary data.</text>
</comment>
<keyword evidence="3" id="KW-1185">Reference proteome</keyword>
<feature type="domain" description="Cupin type-2" evidence="1">
    <location>
        <begin position="40"/>
        <end position="94"/>
    </location>
</feature>
<dbReference type="PANTHER" id="PTHR40112:SF1">
    <property type="entry name" value="H2HPP ISOMERASE"/>
    <property type="match status" value="1"/>
</dbReference>
<dbReference type="CDD" id="cd02238">
    <property type="entry name" value="cupin_KdgF"/>
    <property type="match status" value="1"/>
</dbReference>
<dbReference type="Gene3D" id="2.60.120.10">
    <property type="entry name" value="Jelly Rolls"/>
    <property type="match status" value="1"/>
</dbReference>
<dbReference type="InterPro" id="IPR025499">
    <property type="entry name" value="KdgF"/>
</dbReference>
<proteinExistence type="predicted"/>
<dbReference type="PIRSF" id="PIRSF029883">
    <property type="entry name" value="KdgF"/>
    <property type="match status" value="1"/>
</dbReference>
<reference evidence="2 3" key="1">
    <citation type="submission" date="2019-11" db="EMBL/GenBank/DDBJ databases">
        <title>Description of Pedobacter sp. LMG 31462T.</title>
        <authorList>
            <person name="Carlier A."/>
            <person name="Qi S."/>
            <person name="Vandamme P."/>
        </authorList>
    </citation>
    <scope>NUCLEOTIDE SEQUENCE [LARGE SCALE GENOMIC DNA]</scope>
    <source>
        <strain evidence="2 3">LMG 31462</strain>
    </source>
</reference>
<dbReference type="InterPro" id="IPR013096">
    <property type="entry name" value="Cupin_2"/>
</dbReference>
<evidence type="ECO:0000313" key="3">
    <source>
        <dbReference type="Proteomes" id="UP000636110"/>
    </source>
</evidence>
<dbReference type="InterPro" id="IPR052535">
    <property type="entry name" value="Bacilysin_H2HPP_isomerase"/>
</dbReference>
<gene>
    <name evidence="2" type="ORF">GM920_02395</name>
</gene>
<dbReference type="InterPro" id="IPR011051">
    <property type="entry name" value="RmlC_Cupin_sf"/>
</dbReference>
<dbReference type="SUPFAM" id="SSF51182">
    <property type="entry name" value="RmlC-like cupins"/>
    <property type="match status" value="1"/>
</dbReference>
<dbReference type="InterPro" id="IPR014710">
    <property type="entry name" value="RmlC-like_jellyroll"/>
</dbReference>
<protein>
    <submittedName>
        <fullName evidence="2">Cupin domain-containing protein</fullName>
    </submittedName>
</protein>
<dbReference type="PANTHER" id="PTHR40112">
    <property type="entry name" value="H2HPP ISOMERASE"/>
    <property type="match status" value="1"/>
</dbReference>
<dbReference type="Pfam" id="PF07883">
    <property type="entry name" value="Cupin_2"/>
    <property type="match status" value="1"/>
</dbReference>
<evidence type="ECO:0000259" key="1">
    <source>
        <dbReference type="Pfam" id="PF07883"/>
    </source>
</evidence>
<name>A0ABR6ER76_9SPHI</name>